<evidence type="ECO:0000256" key="4">
    <source>
        <dbReference type="SAM" id="MobiDB-lite"/>
    </source>
</evidence>
<evidence type="ECO:0000256" key="2">
    <source>
        <dbReference type="ARBA" id="ARBA00023125"/>
    </source>
</evidence>
<accession>A0A1G6Z9E6</accession>
<dbReference type="GO" id="GO:0003700">
    <property type="term" value="F:DNA-binding transcription factor activity"/>
    <property type="evidence" value="ECO:0007669"/>
    <property type="project" value="InterPro"/>
</dbReference>
<name>A0A1G6Z9E6_9ACTN</name>
<sequence length="233" mass="25777">MAGDKGPRRSPQEAVRAVREDIIRGVFAPGERLTEDALATRYGVSRVPVREALRVLEAEGFVEAKPYIGVFVRELSEAEAEDLLELRSVVEPMCAARAARNRTPEQLGRLKELLNLGWDAVHDGRLTEVPRLNSRFHEVIAEASGSEVLGQMIRQLSQKIAWVYAVELPRRAEDSWREHEEILEALAAGDADRASALLAEHIAKATNAYRRRVREAAQAPEDPAPTAARTGGD</sequence>
<keyword evidence="7" id="KW-1185">Reference proteome</keyword>
<keyword evidence="2 6" id="KW-0238">DNA-binding</keyword>
<evidence type="ECO:0000256" key="3">
    <source>
        <dbReference type="ARBA" id="ARBA00023163"/>
    </source>
</evidence>
<evidence type="ECO:0000259" key="5">
    <source>
        <dbReference type="PROSITE" id="PS50949"/>
    </source>
</evidence>
<gene>
    <name evidence="6" type="ORF">SAMN05216270_11090</name>
</gene>
<dbReference type="PANTHER" id="PTHR43537:SF24">
    <property type="entry name" value="GLUCONATE OPERON TRANSCRIPTIONAL REPRESSOR"/>
    <property type="match status" value="1"/>
</dbReference>
<evidence type="ECO:0000313" key="6">
    <source>
        <dbReference type="EMBL" id="SDD98396.1"/>
    </source>
</evidence>
<dbReference type="RefSeq" id="WP_091037847.1">
    <property type="nucleotide sequence ID" value="NZ_FNAD01000010.1"/>
</dbReference>
<dbReference type="InterPro" id="IPR008920">
    <property type="entry name" value="TF_FadR/GntR_C"/>
</dbReference>
<keyword evidence="3" id="KW-0804">Transcription</keyword>
<reference evidence="7" key="1">
    <citation type="submission" date="2016-10" db="EMBL/GenBank/DDBJ databases">
        <authorList>
            <person name="Varghese N."/>
            <person name="Submissions S."/>
        </authorList>
    </citation>
    <scope>NUCLEOTIDE SEQUENCE [LARGE SCALE GENOMIC DNA]</scope>
    <source>
        <strain evidence="7">CGMCC 4.3516</strain>
    </source>
</reference>
<dbReference type="Gene3D" id="1.10.10.10">
    <property type="entry name" value="Winged helix-like DNA-binding domain superfamily/Winged helix DNA-binding domain"/>
    <property type="match status" value="1"/>
</dbReference>
<evidence type="ECO:0000313" key="7">
    <source>
        <dbReference type="Proteomes" id="UP000198949"/>
    </source>
</evidence>
<feature type="domain" description="HTH gntR-type" evidence="5">
    <location>
        <begin position="8"/>
        <end position="75"/>
    </location>
</feature>
<dbReference type="InterPro" id="IPR011711">
    <property type="entry name" value="GntR_C"/>
</dbReference>
<keyword evidence="1" id="KW-0805">Transcription regulation</keyword>
<dbReference type="InterPro" id="IPR000524">
    <property type="entry name" value="Tscrpt_reg_HTH_GntR"/>
</dbReference>
<dbReference type="CDD" id="cd07377">
    <property type="entry name" value="WHTH_GntR"/>
    <property type="match status" value="1"/>
</dbReference>
<protein>
    <submittedName>
        <fullName evidence="6">DNA-binding transcriptional regulator, GntR family</fullName>
    </submittedName>
</protein>
<proteinExistence type="predicted"/>
<dbReference type="SUPFAM" id="SSF46785">
    <property type="entry name" value="Winged helix' DNA-binding domain"/>
    <property type="match status" value="1"/>
</dbReference>
<dbReference type="OrthoDB" id="8680240at2"/>
<dbReference type="GO" id="GO:0003677">
    <property type="term" value="F:DNA binding"/>
    <property type="evidence" value="ECO:0007669"/>
    <property type="project" value="UniProtKB-KW"/>
</dbReference>
<dbReference type="PROSITE" id="PS50949">
    <property type="entry name" value="HTH_GNTR"/>
    <property type="match status" value="1"/>
</dbReference>
<dbReference type="SUPFAM" id="SSF48008">
    <property type="entry name" value="GntR ligand-binding domain-like"/>
    <property type="match status" value="1"/>
</dbReference>
<dbReference type="Gene3D" id="1.20.120.530">
    <property type="entry name" value="GntR ligand-binding domain-like"/>
    <property type="match status" value="1"/>
</dbReference>
<dbReference type="Pfam" id="PF00392">
    <property type="entry name" value="GntR"/>
    <property type="match status" value="1"/>
</dbReference>
<dbReference type="InterPro" id="IPR036390">
    <property type="entry name" value="WH_DNA-bd_sf"/>
</dbReference>
<organism evidence="6 7">
    <name type="scientific">Glycomyces harbinensis</name>
    <dbReference type="NCBI Taxonomy" id="58114"/>
    <lineage>
        <taxon>Bacteria</taxon>
        <taxon>Bacillati</taxon>
        <taxon>Actinomycetota</taxon>
        <taxon>Actinomycetes</taxon>
        <taxon>Glycomycetales</taxon>
        <taxon>Glycomycetaceae</taxon>
        <taxon>Glycomyces</taxon>
    </lineage>
</organism>
<dbReference type="PANTHER" id="PTHR43537">
    <property type="entry name" value="TRANSCRIPTIONAL REGULATOR, GNTR FAMILY"/>
    <property type="match status" value="1"/>
</dbReference>
<dbReference type="SMART" id="SM00895">
    <property type="entry name" value="FCD"/>
    <property type="match status" value="1"/>
</dbReference>
<dbReference type="SMART" id="SM00345">
    <property type="entry name" value="HTH_GNTR"/>
    <property type="match status" value="1"/>
</dbReference>
<dbReference type="STRING" id="58114.SAMN05216270_11090"/>
<dbReference type="AlphaFoldDB" id="A0A1G6Z9E6"/>
<dbReference type="PRINTS" id="PR00035">
    <property type="entry name" value="HTHGNTR"/>
</dbReference>
<dbReference type="InterPro" id="IPR036388">
    <property type="entry name" value="WH-like_DNA-bd_sf"/>
</dbReference>
<evidence type="ECO:0000256" key="1">
    <source>
        <dbReference type="ARBA" id="ARBA00023015"/>
    </source>
</evidence>
<feature type="region of interest" description="Disordered" evidence="4">
    <location>
        <begin position="213"/>
        <end position="233"/>
    </location>
</feature>
<dbReference type="EMBL" id="FNAD01000010">
    <property type="protein sequence ID" value="SDD98396.1"/>
    <property type="molecule type" value="Genomic_DNA"/>
</dbReference>
<dbReference type="Pfam" id="PF07729">
    <property type="entry name" value="FCD"/>
    <property type="match status" value="1"/>
</dbReference>
<dbReference type="Proteomes" id="UP000198949">
    <property type="component" value="Unassembled WGS sequence"/>
</dbReference>